<gene>
    <name evidence="2" type="ORF">CQ13_07630</name>
</gene>
<name>A0A0R3MP14_9BRAD</name>
<evidence type="ECO:0000313" key="2">
    <source>
        <dbReference type="EMBL" id="KRR21897.1"/>
    </source>
</evidence>
<protein>
    <submittedName>
        <fullName evidence="2">Uncharacterized protein</fullName>
    </submittedName>
</protein>
<keyword evidence="3" id="KW-1185">Reference proteome</keyword>
<dbReference type="Proteomes" id="UP000052023">
    <property type="component" value="Unassembled WGS sequence"/>
</dbReference>
<comment type="caution">
    <text evidence="2">The sequence shown here is derived from an EMBL/GenBank/DDBJ whole genome shotgun (WGS) entry which is preliminary data.</text>
</comment>
<accession>A0A0R3MP14</accession>
<sequence length="123" mass="12446">MRSEIACLTIEKMPEGGFLVFEGRSASDPNRFCGPLFAATDIGEALNFIREKLLAGSGLNQARGAAIGGNFAGGVGACVATVVKAPPGHMTFATPSGPMTVPVASPSSGPPRPSSPPSHRPIG</sequence>
<dbReference type="AlphaFoldDB" id="A0A0R3MP14"/>
<evidence type="ECO:0000256" key="1">
    <source>
        <dbReference type="SAM" id="MobiDB-lite"/>
    </source>
</evidence>
<feature type="region of interest" description="Disordered" evidence="1">
    <location>
        <begin position="94"/>
        <end position="123"/>
    </location>
</feature>
<organism evidence="2 3">
    <name type="scientific">Bradyrhizobium retamae</name>
    <dbReference type="NCBI Taxonomy" id="1300035"/>
    <lineage>
        <taxon>Bacteria</taxon>
        <taxon>Pseudomonadati</taxon>
        <taxon>Pseudomonadota</taxon>
        <taxon>Alphaproteobacteria</taxon>
        <taxon>Hyphomicrobiales</taxon>
        <taxon>Nitrobacteraceae</taxon>
        <taxon>Bradyrhizobium</taxon>
    </lineage>
</organism>
<dbReference type="OrthoDB" id="8256656at2"/>
<reference evidence="2 3" key="1">
    <citation type="submission" date="2014-03" db="EMBL/GenBank/DDBJ databases">
        <title>Bradyrhizobium valentinum sp. nov., isolated from effective nodules of Lupinus mariae-josephae, a lupine endemic of basic-lime soils in Eastern Spain.</title>
        <authorList>
            <person name="Duran D."/>
            <person name="Rey L."/>
            <person name="Navarro A."/>
            <person name="Busquets A."/>
            <person name="Imperial J."/>
            <person name="Ruiz-Argueso T."/>
        </authorList>
    </citation>
    <scope>NUCLEOTIDE SEQUENCE [LARGE SCALE GENOMIC DNA]</scope>
    <source>
        <strain evidence="2 3">Ro19</strain>
    </source>
</reference>
<proteinExistence type="predicted"/>
<evidence type="ECO:0000313" key="3">
    <source>
        <dbReference type="Proteomes" id="UP000052023"/>
    </source>
</evidence>
<dbReference type="RefSeq" id="WP_057845790.1">
    <property type="nucleotide sequence ID" value="NZ_LLYA01000170.1"/>
</dbReference>
<feature type="compositionally biased region" description="Pro residues" evidence="1">
    <location>
        <begin position="108"/>
        <end position="123"/>
    </location>
</feature>
<dbReference type="EMBL" id="LLYA01000170">
    <property type="protein sequence ID" value="KRR21897.1"/>
    <property type="molecule type" value="Genomic_DNA"/>
</dbReference>